<organism evidence="2">
    <name type="scientific">marine sediment metagenome</name>
    <dbReference type="NCBI Taxonomy" id="412755"/>
    <lineage>
        <taxon>unclassified sequences</taxon>
        <taxon>metagenomes</taxon>
        <taxon>ecological metagenomes</taxon>
    </lineage>
</organism>
<dbReference type="EMBL" id="LAZR01016980">
    <property type="protein sequence ID" value="KKM02280.1"/>
    <property type="molecule type" value="Genomic_DNA"/>
</dbReference>
<keyword evidence="1" id="KW-0472">Membrane</keyword>
<gene>
    <name evidence="2" type="ORF">LCGC14_1786010</name>
</gene>
<sequence>MIVILIFFSIPIKFENSGAKKAEKSFIELRNSAFSMNISDYVTFVGPPINTTPAPYINNFRIYIDDADPYYNWSKTSSENSWLTGSGTPGDPYIIENLFIDADRDGGGIRIVRSTKNFIIRDNWINNSGPNEYNSGILLKDTVENGIIENNLITYVHIGINLEFFCGNITIRDNYLLSDHSTAGNGRSLQVTRSNDITLIGNVAIDFYHGVLFINNENITFSKNFIKDDIWGEDYIASPVDLRYSNNTKITYNGFGGVYTHSDSFIFMVDSTGNVIFNNSQTITQSGLGISGVEGLQMQASNTALLYLFNSHNNQIAHNFKFLSDSNQGVPGFDLNLLIGITGIAFIVVLMLQRKKH</sequence>
<evidence type="ECO:0000256" key="1">
    <source>
        <dbReference type="SAM" id="Phobius"/>
    </source>
</evidence>
<dbReference type="InterPro" id="IPR012334">
    <property type="entry name" value="Pectin_lyas_fold"/>
</dbReference>
<proteinExistence type="predicted"/>
<reference evidence="2" key="1">
    <citation type="journal article" date="2015" name="Nature">
        <title>Complex archaea that bridge the gap between prokaryotes and eukaryotes.</title>
        <authorList>
            <person name="Spang A."/>
            <person name="Saw J.H."/>
            <person name="Jorgensen S.L."/>
            <person name="Zaremba-Niedzwiedzka K."/>
            <person name="Martijn J."/>
            <person name="Lind A.E."/>
            <person name="van Eijk R."/>
            <person name="Schleper C."/>
            <person name="Guy L."/>
            <person name="Ettema T.J."/>
        </authorList>
    </citation>
    <scope>NUCLEOTIDE SEQUENCE</scope>
</reference>
<evidence type="ECO:0000313" key="2">
    <source>
        <dbReference type="EMBL" id="KKM02280.1"/>
    </source>
</evidence>
<dbReference type="Gene3D" id="2.160.20.10">
    <property type="entry name" value="Single-stranded right-handed beta-helix, Pectin lyase-like"/>
    <property type="match status" value="1"/>
</dbReference>
<accession>A0A0F9GU13</accession>
<protein>
    <recommendedName>
        <fullName evidence="3">Right handed beta helix domain-containing protein</fullName>
    </recommendedName>
</protein>
<feature type="transmembrane region" description="Helical" evidence="1">
    <location>
        <begin position="335"/>
        <end position="352"/>
    </location>
</feature>
<dbReference type="SUPFAM" id="SSF51126">
    <property type="entry name" value="Pectin lyase-like"/>
    <property type="match status" value="1"/>
</dbReference>
<evidence type="ECO:0008006" key="3">
    <source>
        <dbReference type="Google" id="ProtNLM"/>
    </source>
</evidence>
<dbReference type="AlphaFoldDB" id="A0A0F9GU13"/>
<keyword evidence="1" id="KW-0812">Transmembrane</keyword>
<name>A0A0F9GU13_9ZZZZ</name>
<comment type="caution">
    <text evidence="2">The sequence shown here is derived from an EMBL/GenBank/DDBJ whole genome shotgun (WGS) entry which is preliminary data.</text>
</comment>
<dbReference type="InterPro" id="IPR011050">
    <property type="entry name" value="Pectin_lyase_fold/virulence"/>
</dbReference>
<keyword evidence="1" id="KW-1133">Transmembrane helix</keyword>